<organism evidence="1 2">
    <name type="scientific">Populus alba x Populus x berolinensis</name>
    <dbReference type="NCBI Taxonomy" id="444605"/>
    <lineage>
        <taxon>Eukaryota</taxon>
        <taxon>Viridiplantae</taxon>
        <taxon>Streptophyta</taxon>
        <taxon>Embryophyta</taxon>
        <taxon>Tracheophyta</taxon>
        <taxon>Spermatophyta</taxon>
        <taxon>Magnoliopsida</taxon>
        <taxon>eudicotyledons</taxon>
        <taxon>Gunneridae</taxon>
        <taxon>Pentapetalae</taxon>
        <taxon>rosids</taxon>
        <taxon>fabids</taxon>
        <taxon>Malpighiales</taxon>
        <taxon>Salicaceae</taxon>
        <taxon>Saliceae</taxon>
        <taxon>Populus</taxon>
    </lineage>
</organism>
<comment type="caution">
    <text evidence="1">The sequence shown here is derived from an EMBL/GenBank/DDBJ whole genome shotgun (WGS) entry which is preliminary data.</text>
</comment>
<accession>A0AAD6LR82</accession>
<gene>
    <name evidence="1" type="ORF">NC653_032174</name>
</gene>
<evidence type="ECO:0000313" key="1">
    <source>
        <dbReference type="EMBL" id="KAJ6971575.1"/>
    </source>
</evidence>
<sequence>MTYKSSNISPPKYTKSRSGFLALEGGAASQALLRRSQQLDGPLKYLELASQELRSWIPNLPSVWKPSWDNQEVWTDVL</sequence>
<keyword evidence="2" id="KW-1185">Reference proteome</keyword>
<reference evidence="1" key="1">
    <citation type="journal article" date="2023" name="Mol. Ecol. Resour.">
        <title>Chromosome-level genome assembly of a triploid poplar Populus alba 'Berolinensis'.</title>
        <authorList>
            <person name="Chen S."/>
            <person name="Yu Y."/>
            <person name="Wang X."/>
            <person name="Wang S."/>
            <person name="Zhang T."/>
            <person name="Zhou Y."/>
            <person name="He R."/>
            <person name="Meng N."/>
            <person name="Wang Y."/>
            <person name="Liu W."/>
            <person name="Liu Z."/>
            <person name="Liu J."/>
            <person name="Guo Q."/>
            <person name="Huang H."/>
            <person name="Sederoff R.R."/>
            <person name="Wang G."/>
            <person name="Qu G."/>
            <person name="Chen S."/>
        </authorList>
    </citation>
    <scope>NUCLEOTIDE SEQUENCE</scope>
    <source>
        <strain evidence="1">SC-2020</strain>
    </source>
</reference>
<evidence type="ECO:0000313" key="2">
    <source>
        <dbReference type="Proteomes" id="UP001164929"/>
    </source>
</evidence>
<name>A0AAD6LR82_9ROSI</name>
<proteinExistence type="predicted"/>
<dbReference type="AlphaFoldDB" id="A0AAD6LR82"/>
<protein>
    <submittedName>
        <fullName evidence="1">Uncharacterized protein</fullName>
    </submittedName>
</protein>
<dbReference type="EMBL" id="JAQIZT010000014">
    <property type="protein sequence ID" value="KAJ6971575.1"/>
    <property type="molecule type" value="Genomic_DNA"/>
</dbReference>
<dbReference type="Proteomes" id="UP001164929">
    <property type="component" value="Chromosome 14"/>
</dbReference>